<sequence length="255" mass="28066">MQELKDKIVVISGALGDIGLAITTAYLKAQAIVVLSDILPLDKAQEKLLHLKDYASNFEYKCLNVSDDKEVEVFVNQVIDKYGKIDHCISNAARVTIKDFKTLSPEEWSLEMRVNVDGAFYFANFAAKSMVEKQVKGSILFLGSWAAHAVHQNLPAYSVSKSAVRMINQTMALEYAANGIRVNEIAPGYVNAGLSKTVWSELPEQKLISQSKVPLGKIMEAEEVAAQVLWLNSSQCQHVTGSTFLMDGGLSLLRP</sequence>
<name>A0A285ZYT6_9SPHI</name>
<keyword evidence="4" id="KW-1185">Reference proteome</keyword>
<protein>
    <submittedName>
        <fullName evidence="3">Glucose 1-dehydrogenase</fullName>
    </submittedName>
</protein>
<dbReference type="Proteomes" id="UP000219281">
    <property type="component" value="Unassembled WGS sequence"/>
</dbReference>
<dbReference type="EMBL" id="OCMT01000002">
    <property type="protein sequence ID" value="SOD14811.1"/>
    <property type="molecule type" value="Genomic_DNA"/>
</dbReference>
<keyword evidence="2" id="KW-0560">Oxidoreductase</keyword>
<dbReference type="InterPro" id="IPR002347">
    <property type="entry name" value="SDR_fam"/>
</dbReference>
<evidence type="ECO:0000256" key="2">
    <source>
        <dbReference type="ARBA" id="ARBA00023002"/>
    </source>
</evidence>
<dbReference type="Gene3D" id="3.40.50.720">
    <property type="entry name" value="NAD(P)-binding Rossmann-like Domain"/>
    <property type="match status" value="1"/>
</dbReference>
<dbReference type="PANTHER" id="PTHR43669">
    <property type="entry name" value="5-KETO-D-GLUCONATE 5-REDUCTASE"/>
    <property type="match status" value="1"/>
</dbReference>
<dbReference type="InterPro" id="IPR036291">
    <property type="entry name" value="NAD(P)-bd_dom_sf"/>
</dbReference>
<reference evidence="4" key="1">
    <citation type="submission" date="2017-09" db="EMBL/GenBank/DDBJ databases">
        <authorList>
            <person name="Varghese N."/>
            <person name="Submissions S."/>
        </authorList>
    </citation>
    <scope>NUCLEOTIDE SEQUENCE [LARGE SCALE GENOMIC DNA]</scope>
    <source>
        <strain evidence="4">CGMCC 1.12803</strain>
    </source>
</reference>
<gene>
    <name evidence="3" type="ORF">SAMN06297358_1768</name>
</gene>
<evidence type="ECO:0000256" key="1">
    <source>
        <dbReference type="ARBA" id="ARBA00006484"/>
    </source>
</evidence>
<evidence type="ECO:0000313" key="4">
    <source>
        <dbReference type="Proteomes" id="UP000219281"/>
    </source>
</evidence>
<dbReference type="PRINTS" id="PR00081">
    <property type="entry name" value="GDHRDH"/>
</dbReference>
<organism evidence="3 4">
    <name type="scientific">Pedobacter xixiisoli</name>
    <dbReference type="NCBI Taxonomy" id="1476464"/>
    <lineage>
        <taxon>Bacteria</taxon>
        <taxon>Pseudomonadati</taxon>
        <taxon>Bacteroidota</taxon>
        <taxon>Sphingobacteriia</taxon>
        <taxon>Sphingobacteriales</taxon>
        <taxon>Sphingobacteriaceae</taxon>
        <taxon>Pedobacter</taxon>
    </lineage>
</organism>
<dbReference type="FunFam" id="3.40.50.720:FF:000084">
    <property type="entry name" value="Short-chain dehydrogenase reductase"/>
    <property type="match status" value="1"/>
</dbReference>
<dbReference type="GO" id="GO:0016491">
    <property type="term" value="F:oxidoreductase activity"/>
    <property type="evidence" value="ECO:0007669"/>
    <property type="project" value="UniProtKB-KW"/>
</dbReference>
<dbReference type="SUPFAM" id="SSF51735">
    <property type="entry name" value="NAD(P)-binding Rossmann-fold domains"/>
    <property type="match status" value="1"/>
</dbReference>
<dbReference type="AlphaFoldDB" id="A0A285ZYT6"/>
<dbReference type="Pfam" id="PF13561">
    <property type="entry name" value="adh_short_C2"/>
    <property type="match status" value="1"/>
</dbReference>
<dbReference type="PANTHER" id="PTHR43669:SF14">
    <property type="entry name" value="OXIDOREDUCTASE"/>
    <property type="match status" value="1"/>
</dbReference>
<dbReference type="RefSeq" id="WP_097131020.1">
    <property type="nucleotide sequence ID" value="NZ_OCMT01000002.1"/>
</dbReference>
<comment type="similarity">
    <text evidence="1">Belongs to the short-chain dehydrogenases/reductases (SDR) family.</text>
</comment>
<proteinExistence type="inferred from homology"/>
<dbReference type="InterPro" id="IPR020904">
    <property type="entry name" value="Sc_DH/Rdtase_CS"/>
</dbReference>
<evidence type="ECO:0000313" key="3">
    <source>
        <dbReference type="EMBL" id="SOD14811.1"/>
    </source>
</evidence>
<accession>A0A285ZYT6</accession>
<dbReference type="PROSITE" id="PS00061">
    <property type="entry name" value="ADH_SHORT"/>
    <property type="match status" value="1"/>
</dbReference>
<dbReference type="OrthoDB" id="9788235at2"/>